<dbReference type="InterPro" id="IPR051412">
    <property type="entry name" value="Formin_Homology_Diaphanous_sf"/>
</dbReference>
<name>A0AAE9DS40_CAEBR</name>
<dbReference type="EMBL" id="CP092620">
    <property type="protein sequence ID" value="UMM11715.1"/>
    <property type="molecule type" value="Genomic_DNA"/>
</dbReference>
<feature type="compositionally biased region" description="Basic residues" evidence="1">
    <location>
        <begin position="580"/>
        <end position="591"/>
    </location>
</feature>
<protein>
    <recommendedName>
        <fullName evidence="6">Protein CBR-MUT-16</fullName>
    </recommendedName>
</protein>
<feature type="compositionally biased region" description="Polar residues" evidence="1">
    <location>
        <begin position="698"/>
        <end position="732"/>
    </location>
</feature>
<feature type="compositionally biased region" description="Acidic residues" evidence="1">
    <location>
        <begin position="39"/>
        <end position="54"/>
    </location>
</feature>
<keyword evidence="5" id="KW-1185">Reference proteome</keyword>
<evidence type="ECO:0000313" key="2">
    <source>
        <dbReference type="EMBL" id="ULU10770.1"/>
    </source>
</evidence>
<feature type="region of interest" description="Disordered" evidence="1">
    <location>
        <begin position="1"/>
        <end position="68"/>
    </location>
</feature>
<dbReference type="EMBL" id="CP090891">
    <property type="protein sequence ID" value="ULU10770.1"/>
    <property type="molecule type" value="Genomic_DNA"/>
</dbReference>
<feature type="compositionally biased region" description="Basic and acidic residues" evidence="1">
    <location>
        <begin position="436"/>
        <end position="460"/>
    </location>
</feature>
<feature type="region of interest" description="Disordered" evidence="1">
    <location>
        <begin position="351"/>
        <end position="958"/>
    </location>
</feature>
<dbReference type="Proteomes" id="UP000829354">
    <property type="component" value="Chromosome I"/>
</dbReference>
<accession>A0AAE9DS40</accession>
<feature type="compositionally biased region" description="Polar residues" evidence="1">
    <location>
        <begin position="410"/>
        <end position="425"/>
    </location>
</feature>
<feature type="compositionally biased region" description="Low complexity" evidence="1">
    <location>
        <begin position="799"/>
        <end position="813"/>
    </location>
</feature>
<reference evidence="3 5" key="1">
    <citation type="submission" date="2022-04" db="EMBL/GenBank/DDBJ databases">
        <title>Chromosome-level reference genomes for two strains of Caenorhabditis briggsae: an improved platform for comparative genomics.</title>
        <authorList>
            <person name="Stevens L."/>
            <person name="Andersen E."/>
        </authorList>
    </citation>
    <scope>NUCLEOTIDE SEQUENCE [LARGE SCALE GENOMIC DNA]</scope>
    <source>
        <strain evidence="3">VX34</strain>
        <tissue evidence="3">Whole-organism</tissue>
    </source>
</reference>
<sequence>MTSQEDDYPDDFDITTSEQGDADDIQNHCLGAPPISDFDSNEEQDSENELEDSYDSGSEPFDVDGYDYTTEPLPAMPDDLVGNGAQNYADMNDFGGDPRELLPIFFTSTLAAHPLRLKEGYDPEELDKCLRENMGFTLPVVATILLGSHITDGLPNDSKTEYAIALANKNWLTRNGDKFLPIFPESEKEFITSLIEGSELLASKEETKKKEAQVFPSMEKEIRAHQTFNMIVELLQIVRDELRQRKVPYQNIMFAFNEMAKGKKHAHVFEKYSKQLELDSTMEWNTKWFNQYTNRSTLKKFVQMSKFSEIVVSNMKDSPFYFRADDEGDRPVKMFTDDDIKAVKDKWMSGNERNKNFGSNYERSGQRGDRGGPSRYQQQPKKVIEQDPNYRSSTFNGGISGAANDDGSLEPSSSSRTYDNQPSSRTRCHRSPTPSPERRRENPVAERSTIRDESTQRRSESPPPVTREVFDPFGGGPPLNQKTEDNRGNNRGRGFGNGNFSSLAKPVARIDHIGDTSSESEFSSEGSYSDEDEEYKKQKRIQRDEKRKRKQEKEMERRERHKNEPPKKASSRFNTAYSPPRRRTPSPKPRRNVSAEPEIPSPQPQPTQNQTPSPFLGQESPPSIDNDRMDDYMPPPPAAPVVRQLPLAVSSSRHDAEHMTAQVPYRPAEGVLERNKAEEEKKKRRQEIDDVRIESENRQPPTQHPFLTSSRAKPTTSRNPEQGYSDPVTTNGFARRNVAQPTYAATMAAQAPPAPPAPAPQPSPVPPPVFPMQAPMQAPLQVPVQDQFSNQDQFETEYPGRNRQGRRPPQQGYPLPPQQYPPQNQYQPPLQQQIQQPNYQYPQQNQYQQGPPPPQYPMETPQYNPTPPPPPRAEYSSNYPPPQNQMNRPPQQSYQDQQYSRNQYSSNGNWSNPAYPQQPRSPPLPNGPPQDYNRWRDRDPPPRQPPPATYGRRDVGRPSLSTFSLLAEEDDRRAAPQRPDVGRMRDIIMSIAYNCRTKGCQLDKERLKYEVCQSRFQQHFPGGPEWFDFTSFIRNELRGTMEVRGNENGAVWYELLRN</sequence>
<feature type="compositionally biased region" description="Low complexity" evidence="1">
    <location>
        <begin position="738"/>
        <end position="751"/>
    </location>
</feature>
<gene>
    <name evidence="2" type="ORF">L3Y34_014784</name>
    <name evidence="3" type="ORF">L5515_000859</name>
</gene>
<evidence type="ECO:0000313" key="4">
    <source>
        <dbReference type="Proteomes" id="UP000827892"/>
    </source>
</evidence>
<feature type="compositionally biased region" description="Basic and acidic residues" evidence="1">
    <location>
        <begin position="541"/>
        <end position="567"/>
    </location>
</feature>
<dbReference type="Proteomes" id="UP000827892">
    <property type="component" value="Chromosome I"/>
</dbReference>
<feature type="compositionally biased region" description="Low complexity" evidence="1">
    <location>
        <begin position="884"/>
        <end position="907"/>
    </location>
</feature>
<dbReference type="AlphaFoldDB" id="A0AAE9DS40"/>
<feature type="compositionally biased region" description="Low complexity" evidence="1">
    <location>
        <begin position="640"/>
        <end position="649"/>
    </location>
</feature>
<dbReference type="PANTHER" id="PTHR45691:SF6">
    <property type="entry name" value="PROTEIN DIAPHANOUS"/>
    <property type="match status" value="1"/>
</dbReference>
<feature type="compositionally biased region" description="Low complexity" evidence="1">
    <location>
        <begin position="517"/>
        <end position="527"/>
    </location>
</feature>
<organism evidence="2 4">
    <name type="scientific">Caenorhabditis briggsae</name>
    <dbReference type="NCBI Taxonomy" id="6238"/>
    <lineage>
        <taxon>Eukaryota</taxon>
        <taxon>Metazoa</taxon>
        <taxon>Ecdysozoa</taxon>
        <taxon>Nematoda</taxon>
        <taxon>Chromadorea</taxon>
        <taxon>Rhabditida</taxon>
        <taxon>Rhabditina</taxon>
        <taxon>Rhabditomorpha</taxon>
        <taxon>Rhabditoidea</taxon>
        <taxon>Rhabditidae</taxon>
        <taxon>Peloderinae</taxon>
        <taxon>Caenorhabditis</taxon>
    </lineage>
</organism>
<feature type="compositionally biased region" description="Low complexity" evidence="1">
    <location>
        <begin position="821"/>
        <end position="849"/>
    </location>
</feature>
<dbReference type="PANTHER" id="PTHR45691">
    <property type="entry name" value="PROTEIN DIAPHANOUS"/>
    <property type="match status" value="1"/>
</dbReference>
<feature type="compositionally biased region" description="Pro residues" evidence="1">
    <location>
        <begin position="752"/>
        <end position="770"/>
    </location>
</feature>
<evidence type="ECO:0008006" key="6">
    <source>
        <dbReference type="Google" id="ProtNLM"/>
    </source>
</evidence>
<evidence type="ECO:0000313" key="5">
    <source>
        <dbReference type="Proteomes" id="UP000829354"/>
    </source>
</evidence>
<reference evidence="2 4" key="2">
    <citation type="submission" date="2022-05" db="EMBL/GenBank/DDBJ databases">
        <title>Chromosome-level reference genomes for two strains of Caenorhabditis briggsae: an improved platform for comparative genomics.</title>
        <authorList>
            <person name="Stevens L."/>
            <person name="Andersen E.C."/>
        </authorList>
    </citation>
    <scope>NUCLEOTIDE SEQUENCE [LARGE SCALE GENOMIC DNA]</scope>
    <source>
        <strain evidence="2">QX1410_ONT</strain>
        <tissue evidence="2">Whole-organism</tissue>
    </source>
</reference>
<evidence type="ECO:0000313" key="3">
    <source>
        <dbReference type="EMBL" id="UMM11715.1"/>
    </source>
</evidence>
<evidence type="ECO:0000256" key="1">
    <source>
        <dbReference type="SAM" id="MobiDB-lite"/>
    </source>
</evidence>
<feature type="compositionally biased region" description="Polar residues" evidence="1">
    <location>
        <begin position="784"/>
        <end position="793"/>
    </location>
</feature>
<feature type="compositionally biased region" description="Basic and acidic residues" evidence="1">
    <location>
        <begin position="671"/>
        <end position="697"/>
    </location>
</feature>
<feature type="compositionally biased region" description="Pro residues" evidence="1">
    <location>
        <begin position="919"/>
        <end position="928"/>
    </location>
</feature>
<feature type="compositionally biased region" description="Acidic residues" evidence="1">
    <location>
        <begin position="1"/>
        <end position="13"/>
    </location>
</feature>
<proteinExistence type="predicted"/>